<protein>
    <submittedName>
        <fullName evidence="2">Uncharacterized protein</fullName>
    </submittedName>
</protein>
<proteinExistence type="predicted"/>
<comment type="caution">
    <text evidence="2">The sequence shown here is derived from an EMBL/GenBank/DDBJ whole genome shotgun (WGS) entry which is preliminary data.</text>
</comment>
<evidence type="ECO:0000313" key="3">
    <source>
        <dbReference type="Proteomes" id="UP000824890"/>
    </source>
</evidence>
<reference evidence="2 3" key="1">
    <citation type="submission" date="2021-05" db="EMBL/GenBank/DDBJ databases">
        <title>Genome Assembly of Synthetic Allotetraploid Brassica napus Reveals Homoeologous Exchanges between Subgenomes.</title>
        <authorList>
            <person name="Davis J.T."/>
        </authorList>
    </citation>
    <scope>NUCLEOTIDE SEQUENCE [LARGE SCALE GENOMIC DNA]</scope>
    <source>
        <strain evidence="3">cv. Da-Ae</strain>
        <tissue evidence="2">Seedling</tissue>
    </source>
</reference>
<dbReference type="EMBL" id="JAGKQM010000017">
    <property type="protein sequence ID" value="KAH0870827.1"/>
    <property type="molecule type" value="Genomic_DNA"/>
</dbReference>
<keyword evidence="3" id="KW-1185">Reference proteome</keyword>
<sequence>MLMKTRRGKRPERFWPSIVMNKWLNIKPKVYDFSEDEVDTENESEDDVCSVKNVSNACCVADEDSHGGRQADHGNKISDGGVRGYQRKHRRGKSETLRVQYINTKEIRNISFNSDGCYMERRRETSLR</sequence>
<accession>A0ABQ7YRI3</accession>
<gene>
    <name evidence="2" type="ORF">HID58_077849</name>
</gene>
<evidence type="ECO:0000313" key="2">
    <source>
        <dbReference type="EMBL" id="KAH0870827.1"/>
    </source>
</evidence>
<dbReference type="Proteomes" id="UP000824890">
    <property type="component" value="Unassembled WGS sequence"/>
</dbReference>
<feature type="compositionally biased region" description="Basic and acidic residues" evidence="1">
    <location>
        <begin position="63"/>
        <end position="76"/>
    </location>
</feature>
<feature type="region of interest" description="Disordered" evidence="1">
    <location>
        <begin position="62"/>
        <end position="95"/>
    </location>
</feature>
<evidence type="ECO:0000256" key="1">
    <source>
        <dbReference type="SAM" id="MobiDB-lite"/>
    </source>
</evidence>
<name>A0ABQ7YRI3_BRANA</name>
<organism evidence="2 3">
    <name type="scientific">Brassica napus</name>
    <name type="common">Rape</name>
    <dbReference type="NCBI Taxonomy" id="3708"/>
    <lineage>
        <taxon>Eukaryota</taxon>
        <taxon>Viridiplantae</taxon>
        <taxon>Streptophyta</taxon>
        <taxon>Embryophyta</taxon>
        <taxon>Tracheophyta</taxon>
        <taxon>Spermatophyta</taxon>
        <taxon>Magnoliopsida</taxon>
        <taxon>eudicotyledons</taxon>
        <taxon>Gunneridae</taxon>
        <taxon>Pentapetalae</taxon>
        <taxon>rosids</taxon>
        <taxon>malvids</taxon>
        <taxon>Brassicales</taxon>
        <taxon>Brassicaceae</taxon>
        <taxon>Brassiceae</taxon>
        <taxon>Brassica</taxon>
    </lineage>
</organism>